<feature type="transmembrane region" description="Helical" evidence="1">
    <location>
        <begin position="123"/>
        <end position="147"/>
    </location>
</feature>
<dbReference type="AlphaFoldDB" id="A0A2V1DBN6"/>
<dbReference type="Proteomes" id="UP000244855">
    <property type="component" value="Unassembled WGS sequence"/>
</dbReference>
<evidence type="ECO:0000313" key="3">
    <source>
        <dbReference type="Proteomes" id="UP000244855"/>
    </source>
</evidence>
<proteinExistence type="predicted"/>
<keyword evidence="1" id="KW-1133">Transmembrane helix</keyword>
<keyword evidence="1" id="KW-0472">Membrane</keyword>
<keyword evidence="3" id="KW-1185">Reference proteome</keyword>
<organism evidence="2 3">
    <name type="scientific">Periconia macrospinosa</name>
    <dbReference type="NCBI Taxonomy" id="97972"/>
    <lineage>
        <taxon>Eukaryota</taxon>
        <taxon>Fungi</taxon>
        <taxon>Dikarya</taxon>
        <taxon>Ascomycota</taxon>
        <taxon>Pezizomycotina</taxon>
        <taxon>Dothideomycetes</taxon>
        <taxon>Pleosporomycetidae</taxon>
        <taxon>Pleosporales</taxon>
        <taxon>Massarineae</taxon>
        <taxon>Periconiaceae</taxon>
        <taxon>Periconia</taxon>
    </lineage>
</organism>
<keyword evidence="1" id="KW-0812">Transmembrane</keyword>
<evidence type="ECO:0000256" key="1">
    <source>
        <dbReference type="SAM" id="Phobius"/>
    </source>
</evidence>
<evidence type="ECO:0000313" key="2">
    <source>
        <dbReference type="EMBL" id="PVH95537.1"/>
    </source>
</evidence>
<sequence>METVRARAGPTPETCYDITTLPPASNSLTHFTHPTSYPTTPCPSRARASSIIVSSHKHLLPEKLSTTYTKIGWQKEKKGKKKQSNSLLCVCHDATAAATAASPFLFSSLPYATSSNIHPPASSIFACCEPLVLFCVCVVLLALPCVFSMHTKNAR</sequence>
<protein>
    <submittedName>
        <fullName evidence="2">Uncharacterized protein</fullName>
    </submittedName>
</protein>
<dbReference type="EMBL" id="KZ805493">
    <property type="protein sequence ID" value="PVH95537.1"/>
    <property type="molecule type" value="Genomic_DNA"/>
</dbReference>
<feature type="transmembrane region" description="Helical" evidence="1">
    <location>
        <begin position="87"/>
        <end position="111"/>
    </location>
</feature>
<reference evidence="2 3" key="1">
    <citation type="journal article" date="2018" name="Sci. Rep.">
        <title>Comparative genomics provides insights into the lifestyle and reveals functional heterogeneity of dark septate endophytic fungi.</title>
        <authorList>
            <person name="Knapp D.G."/>
            <person name="Nemeth J.B."/>
            <person name="Barry K."/>
            <person name="Hainaut M."/>
            <person name="Henrissat B."/>
            <person name="Johnson J."/>
            <person name="Kuo A."/>
            <person name="Lim J.H.P."/>
            <person name="Lipzen A."/>
            <person name="Nolan M."/>
            <person name="Ohm R.A."/>
            <person name="Tamas L."/>
            <person name="Grigoriev I.V."/>
            <person name="Spatafora J.W."/>
            <person name="Nagy L.G."/>
            <person name="Kovacs G.M."/>
        </authorList>
    </citation>
    <scope>NUCLEOTIDE SEQUENCE [LARGE SCALE GENOMIC DNA]</scope>
    <source>
        <strain evidence="2 3">DSE2036</strain>
    </source>
</reference>
<gene>
    <name evidence="2" type="ORF">DM02DRAFT_148107</name>
</gene>
<accession>A0A2V1DBN6</accession>
<name>A0A2V1DBN6_9PLEO</name>